<keyword evidence="2 5" id="KW-0560">Oxidoreductase</keyword>
<reference evidence="7" key="1">
    <citation type="submission" date="2015-08" db="EMBL/GenBank/DDBJ databases">
        <authorList>
            <person name="Babu N.S."/>
            <person name="Beckwith C.J."/>
            <person name="Beseler K.G."/>
            <person name="Brison A."/>
            <person name="Carone J.V."/>
            <person name="Caskin T.P."/>
            <person name="Diamond M."/>
            <person name="Durham M.E."/>
            <person name="Foxe J.M."/>
            <person name="Go M."/>
            <person name="Henderson B.A."/>
            <person name="Jones I.B."/>
            <person name="McGettigan J.A."/>
            <person name="Micheletti S.J."/>
            <person name="Nasrallah M.E."/>
            <person name="Ortiz D."/>
            <person name="Piller C.R."/>
            <person name="Privatt S.R."/>
            <person name="Schneider S.L."/>
            <person name="Sharp S."/>
            <person name="Smith T.C."/>
            <person name="Stanton J.D."/>
            <person name="Ullery H.E."/>
            <person name="Wilson R.J."/>
            <person name="Serrano M.G."/>
            <person name="Buck G."/>
            <person name="Lee V."/>
            <person name="Wang Y."/>
            <person name="Carvalho R."/>
            <person name="Voegtly L."/>
            <person name="Shi R."/>
            <person name="Duckworth R."/>
            <person name="Johnson A."/>
            <person name="Loviza R."/>
            <person name="Walstead R."/>
            <person name="Shah Z."/>
            <person name="Kiflezghi M."/>
            <person name="Wade K."/>
            <person name="Ball S.L."/>
            <person name="Bradley K.W."/>
            <person name="Asai D.J."/>
            <person name="Bowman C.A."/>
            <person name="Russell D.A."/>
            <person name="Pope W.H."/>
            <person name="Jacobs-Sera D."/>
            <person name="Hendrix R.W."/>
            <person name="Hatfull G.F."/>
        </authorList>
    </citation>
    <scope>NUCLEOTIDE SEQUENCE</scope>
</reference>
<dbReference type="Gene3D" id="3.40.309.10">
    <property type="entry name" value="Aldehyde Dehydrogenase, Chain A, domain 2"/>
    <property type="match status" value="1"/>
</dbReference>
<dbReference type="Pfam" id="PF00171">
    <property type="entry name" value="Aldedh"/>
    <property type="match status" value="1"/>
</dbReference>
<evidence type="ECO:0000256" key="2">
    <source>
        <dbReference type="ARBA" id="ARBA00023002"/>
    </source>
</evidence>
<feature type="active site" evidence="4">
    <location>
        <position position="311"/>
    </location>
</feature>
<keyword evidence="3" id="KW-0520">NAD</keyword>
<dbReference type="PROSITE" id="PS00070">
    <property type="entry name" value="ALDEHYDE_DEHYDR_CYS"/>
    <property type="match status" value="1"/>
</dbReference>
<evidence type="ECO:0000256" key="4">
    <source>
        <dbReference type="PROSITE-ProRule" id="PRU10007"/>
    </source>
</evidence>
<evidence type="ECO:0000313" key="7">
    <source>
        <dbReference type="EMBL" id="JAT68039.1"/>
    </source>
</evidence>
<dbReference type="GO" id="GO:0005739">
    <property type="term" value="C:mitochondrion"/>
    <property type="evidence" value="ECO:0007669"/>
    <property type="project" value="UniProtKB-ARBA"/>
</dbReference>
<evidence type="ECO:0000256" key="5">
    <source>
        <dbReference type="RuleBase" id="RU003345"/>
    </source>
</evidence>
<accession>A0A1D1ZMF3</accession>
<comment type="similarity">
    <text evidence="1 5">Belongs to the aldehyde dehydrogenase family.</text>
</comment>
<dbReference type="CDD" id="cd07091">
    <property type="entry name" value="ALDH_F1-2_Ald2-like"/>
    <property type="match status" value="1"/>
</dbReference>
<dbReference type="SUPFAM" id="SSF53720">
    <property type="entry name" value="ALDH-like"/>
    <property type="match status" value="1"/>
</dbReference>
<feature type="domain" description="Aldehyde dehydrogenase" evidence="6">
    <location>
        <begin position="73"/>
        <end position="534"/>
    </location>
</feature>
<organism evidence="7">
    <name type="scientific">Auxenochlorella protothecoides</name>
    <name type="common">Green microalga</name>
    <name type="synonym">Chlorella protothecoides</name>
    <dbReference type="NCBI Taxonomy" id="3075"/>
    <lineage>
        <taxon>Eukaryota</taxon>
        <taxon>Viridiplantae</taxon>
        <taxon>Chlorophyta</taxon>
        <taxon>core chlorophytes</taxon>
        <taxon>Trebouxiophyceae</taxon>
        <taxon>Chlorellales</taxon>
        <taxon>Chlorellaceae</taxon>
        <taxon>Auxenochlorella</taxon>
    </lineage>
</organism>
<sequence>DRHIFTLLHPILFQPHTLTSTPKPAIASSTYRAENSATMFGLSDAHHTEIGAKKDALEVLKHVPNQLLINGKFVDAKSGKTFAVYDPRTEEEIFRIAEADAADVDDAVAAAREAFDHGPWPRMSGRARGRIIYKLADLIERDLDMLATVESLDNGKPLSVAKAADITLTIDHLRYFAGWADKLEGKTIPTDGNHFAYTLVEPKGVVGQIVPWNFPALMMAWKIAPALACGNAIVLKPAEQTPMSALIIGKLALEAGLPPGVLNILPGFGPTAGARLTSHPAVDKVAFTGSTEVGRIIMKSCAEHIKDVTLELGGKSAMIIGPTKDIDNAVDIAHFALFFNQGQVCTAASRLFVHESVYDEFCAKAAEYARKRKVGDPFEAETEQGPQIDNEQFEKILGYIESGKEQGARLLTGGARVGKKGFYIQPTVFADVKDEMKIAREEIFGPVQSILKWSTTEEVLRRANASEYGLAAGIVCDDIHLVNTLSRGLRAGTIWVNTYHVYDHGVPFGGYKMSGVGRDKGSAALAHYTNTKAVVHKLEGEQAWL</sequence>
<evidence type="ECO:0000256" key="3">
    <source>
        <dbReference type="ARBA" id="ARBA00023027"/>
    </source>
</evidence>
<evidence type="ECO:0000256" key="1">
    <source>
        <dbReference type="ARBA" id="ARBA00009986"/>
    </source>
</evidence>
<protein>
    <recommendedName>
        <fullName evidence="6">Aldehyde dehydrogenase domain-containing protein</fullName>
    </recommendedName>
</protein>
<dbReference type="PROSITE" id="PS00687">
    <property type="entry name" value="ALDEHYDE_DEHYDR_GLU"/>
    <property type="match status" value="1"/>
</dbReference>
<dbReference type="FunFam" id="3.40.605.10:FF:000011">
    <property type="entry name" value="ALD5p Mitochondrial aldehyde dehydrogenase"/>
    <property type="match status" value="1"/>
</dbReference>
<dbReference type="GO" id="GO:0019752">
    <property type="term" value="P:carboxylic acid metabolic process"/>
    <property type="evidence" value="ECO:0007669"/>
    <property type="project" value="UniProtKB-ARBA"/>
</dbReference>
<dbReference type="PANTHER" id="PTHR11699">
    <property type="entry name" value="ALDEHYDE DEHYDROGENASE-RELATED"/>
    <property type="match status" value="1"/>
</dbReference>
<evidence type="ECO:0000259" key="6">
    <source>
        <dbReference type="Pfam" id="PF00171"/>
    </source>
</evidence>
<dbReference type="InterPro" id="IPR016163">
    <property type="entry name" value="Ald_DH_C"/>
</dbReference>
<dbReference type="InterPro" id="IPR029510">
    <property type="entry name" value="Ald_DH_CS_GLU"/>
</dbReference>
<dbReference type="EMBL" id="GDKF01010583">
    <property type="protein sequence ID" value="JAT68039.1"/>
    <property type="molecule type" value="Transcribed_RNA"/>
</dbReference>
<feature type="non-terminal residue" evidence="7">
    <location>
        <position position="1"/>
    </location>
</feature>
<name>A0A1D1ZMF3_AUXPR</name>
<dbReference type="InterPro" id="IPR016161">
    <property type="entry name" value="Ald_DH/histidinol_DH"/>
</dbReference>
<dbReference type="Gene3D" id="3.40.605.10">
    <property type="entry name" value="Aldehyde Dehydrogenase, Chain A, domain 1"/>
    <property type="match status" value="1"/>
</dbReference>
<gene>
    <name evidence="7" type="ORF">g.39187</name>
</gene>
<dbReference type="AlphaFoldDB" id="A0A1D1ZMF3"/>
<dbReference type="InterPro" id="IPR015590">
    <property type="entry name" value="Aldehyde_DH_dom"/>
</dbReference>
<dbReference type="InterPro" id="IPR016162">
    <property type="entry name" value="Ald_DH_N"/>
</dbReference>
<dbReference type="InterPro" id="IPR016160">
    <property type="entry name" value="Ald_DH_CS_CYS"/>
</dbReference>
<dbReference type="FunFam" id="3.40.605.10:FF:000026">
    <property type="entry name" value="Aldehyde dehydrogenase, putative"/>
    <property type="match status" value="1"/>
</dbReference>
<dbReference type="FunFam" id="3.40.309.10:FF:000001">
    <property type="entry name" value="Mitochondrial aldehyde dehydrogenase 2"/>
    <property type="match status" value="1"/>
</dbReference>
<proteinExistence type="inferred from homology"/>
<dbReference type="GO" id="GO:0004029">
    <property type="term" value="F:aldehyde dehydrogenase (NAD+) activity"/>
    <property type="evidence" value="ECO:0007669"/>
    <property type="project" value="UniProtKB-ARBA"/>
</dbReference>